<dbReference type="Pfam" id="PF00543">
    <property type="entry name" value="P-II"/>
    <property type="match status" value="1"/>
</dbReference>
<dbReference type="PRINTS" id="PR00340">
    <property type="entry name" value="PIIGLNB"/>
</dbReference>
<dbReference type="PROSITE" id="PS00638">
    <property type="entry name" value="PII_GLNB_CTER"/>
    <property type="match status" value="1"/>
</dbReference>
<reference evidence="3 4" key="3">
    <citation type="journal article" name="Genome Announc.">
        <title>Improved Draft Genome Sequence of Clostridium pasteurianum Strain ATCC 6013 (DSM 525) Using a Hybrid Next-Generation Sequencing Approach.</title>
        <authorList>
            <person name="Pyne M.E."/>
            <person name="Utturkar S."/>
            <person name="Brown S.D."/>
            <person name="Moo-Young M."/>
            <person name="Chung D.A."/>
            <person name="Chou C.P."/>
        </authorList>
    </citation>
    <scope>NUCLEOTIDE SEQUENCE [LARGE SCALE GENOMIC DNA]</scope>
    <source>
        <strain evidence="3 4">ATCC 6013</strain>
    </source>
</reference>
<dbReference type="Proteomes" id="UP000030905">
    <property type="component" value="Chromosome"/>
</dbReference>
<sequence>MKEITAIVRMNMVGLTAEALKEIGFASFTCRKVLGRGKKKVDFTPTKWTPGTNDYTQQEISNQHRLISNRMFTIVVNDEDVDEVVETIIKVNQTKNPGDGKIFVRNIDEVIRVRTGEKDALAL</sequence>
<protein>
    <submittedName>
        <fullName evidence="2 3">Nitrogen regulatory protein P-II</fullName>
    </submittedName>
</protein>
<organism evidence="2 5">
    <name type="scientific">Clostridium pasteurianum DSM 525 = ATCC 6013</name>
    <dbReference type="NCBI Taxonomy" id="1262449"/>
    <lineage>
        <taxon>Bacteria</taxon>
        <taxon>Bacillati</taxon>
        <taxon>Bacillota</taxon>
        <taxon>Clostridia</taxon>
        <taxon>Eubacteriales</taxon>
        <taxon>Clostridiaceae</taxon>
        <taxon>Clostridium</taxon>
    </lineage>
</organism>
<dbReference type="PANTHER" id="PTHR30115:SF11">
    <property type="entry name" value="NITROGEN REGULATORY PROTEIN P-II HOMOLOG"/>
    <property type="match status" value="1"/>
</dbReference>
<dbReference type="PATRIC" id="fig|1262449.3.peg.3413"/>
<dbReference type="Gene3D" id="3.30.70.120">
    <property type="match status" value="1"/>
</dbReference>
<dbReference type="RefSeq" id="WP_003447266.1">
    <property type="nucleotide sequence ID" value="NZ_ANZB01000014.1"/>
</dbReference>
<evidence type="ECO:0000313" key="4">
    <source>
        <dbReference type="Proteomes" id="UP000028042"/>
    </source>
</evidence>
<accession>A0A0H3J901</accession>
<dbReference type="GO" id="GO:0030234">
    <property type="term" value="F:enzyme regulator activity"/>
    <property type="evidence" value="ECO:0007669"/>
    <property type="project" value="InterPro"/>
</dbReference>
<dbReference type="AlphaFoldDB" id="A0A0H3J901"/>
<dbReference type="GO" id="GO:0005829">
    <property type="term" value="C:cytosol"/>
    <property type="evidence" value="ECO:0007669"/>
    <property type="project" value="TreeGrafter"/>
</dbReference>
<evidence type="ECO:0000313" key="3">
    <source>
        <dbReference type="EMBL" id="KRU12425.1"/>
    </source>
</evidence>
<evidence type="ECO:0000256" key="1">
    <source>
        <dbReference type="RuleBase" id="RU003936"/>
    </source>
</evidence>
<dbReference type="InterPro" id="IPR017918">
    <property type="entry name" value="N-reg_PII_CS"/>
</dbReference>
<dbReference type="Proteomes" id="UP000028042">
    <property type="component" value="Unassembled WGS sequence"/>
</dbReference>
<dbReference type="EMBL" id="CP009268">
    <property type="protein sequence ID" value="AJA51568.1"/>
    <property type="molecule type" value="Genomic_DNA"/>
</dbReference>
<dbReference type="EMBL" id="JPGY02000001">
    <property type="protein sequence ID" value="KRU12425.1"/>
    <property type="molecule type" value="Genomic_DNA"/>
</dbReference>
<dbReference type="KEGG" id="cpat:CLPA_c15050"/>
<keyword evidence="5" id="KW-1185">Reference proteome</keyword>
<reference evidence="3" key="2">
    <citation type="submission" date="2015-10" db="EMBL/GenBank/DDBJ databases">
        <title>Improved Draft Genome Sequence of Clostridium pasteurianum Strain ATCC 6013 (DSM 525) Using a Hybrid Next-Generation Sequencing Approach.</title>
        <authorList>
            <person name="Pyne M.E."/>
            <person name="Utturkar S.M."/>
            <person name="Brown S.D."/>
            <person name="Moo-Young M."/>
            <person name="Chung D.A."/>
            <person name="Chou P.C."/>
        </authorList>
    </citation>
    <scope>NUCLEOTIDE SEQUENCE</scope>
    <source>
        <strain evidence="3">ATCC 6013</strain>
    </source>
</reference>
<dbReference type="PROSITE" id="PS51343">
    <property type="entry name" value="PII_GLNB_DOM"/>
    <property type="match status" value="1"/>
</dbReference>
<dbReference type="GO" id="GO:0005524">
    <property type="term" value="F:ATP binding"/>
    <property type="evidence" value="ECO:0007669"/>
    <property type="project" value="TreeGrafter"/>
</dbReference>
<dbReference type="SMART" id="SM00938">
    <property type="entry name" value="P-II"/>
    <property type="match status" value="1"/>
</dbReference>
<comment type="similarity">
    <text evidence="1">Belongs to the P(II) protein family.</text>
</comment>
<evidence type="ECO:0000313" key="5">
    <source>
        <dbReference type="Proteomes" id="UP000030905"/>
    </source>
</evidence>
<dbReference type="GO" id="GO:0006808">
    <property type="term" value="P:regulation of nitrogen utilization"/>
    <property type="evidence" value="ECO:0007669"/>
    <property type="project" value="InterPro"/>
</dbReference>
<dbReference type="InterPro" id="IPR002187">
    <property type="entry name" value="N-reg_PII"/>
</dbReference>
<dbReference type="GeneID" id="93073678"/>
<dbReference type="PANTHER" id="PTHR30115">
    <property type="entry name" value="NITROGEN REGULATORY PROTEIN P-II"/>
    <property type="match status" value="1"/>
</dbReference>
<dbReference type="SUPFAM" id="SSF54913">
    <property type="entry name" value="GlnB-like"/>
    <property type="match status" value="1"/>
</dbReference>
<dbReference type="eggNOG" id="COG0347">
    <property type="taxonomic scope" value="Bacteria"/>
</dbReference>
<gene>
    <name evidence="2" type="ORF">CLPA_c15050</name>
    <name evidence="3" type="ORF">CP6013_01672</name>
</gene>
<reference evidence="2 5" key="1">
    <citation type="journal article" date="2015" name="Genome Announc.">
        <title>Complete Genome Sequence of the Nitrogen-Fixing and Solvent-Producing Clostridium pasteurianum DSM 525.</title>
        <authorList>
            <person name="Poehlein A."/>
            <person name="Grosse-Honebrink A."/>
            <person name="Zhang Y."/>
            <person name="Minton N.P."/>
            <person name="Daniel R."/>
        </authorList>
    </citation>
    <scope>NUCLEOTIDE SEQUENCE [LARGE SCALE GENOMIC DNA]</scope>
    <source>
        <strain evidence="2">DSM 525</strain>
        <strain evidence="5">DSM 525 / ATCC 6013</strain>
    </source>
</reference>
<dbReference type="KEGG" id="cpae:CPAST_c15050"/>
<name>A0A0H3J901_CLOPA</name>
<dbReference type="InterPro" id="IPR015867">
    <property type="entry name" value="N-reg_PII/ATP_PRibTrfase_C"/>
</dbReference>
<evidence type="ECO:0000313" key="2">
    <source>
        <dbReference type="EMBL" id="AJA51568.1"/>
    </source>
</evidence>
<dbReference type="InterPro" id="IPR011322">
    <property type="entry name" value="N-reg_PII-like_a/b"/>
</dbReference>
<proteinExistence type="inferred from homology"/>